<reference evidence="1 2" key="1">
    <citation type="submission" date="2015-09" db="EMBL/GenBank/DDBJ databases">
        <title>Genome sequencing project for genomic taxonomy and phylogenomics of Bacillus-like bacteria.</title>
        <authorList>
            <person name="Liu B."/>
            <person name="Wang J."/>
            <person name="Zhu Y."/>
            <person name="Liu G."/>
            <person name="Chen Q."/>
            <person name="Chen Z."/>
            <person name="Lan J."/>
            <person name="Che J."/>
            <person name="Ge C."/>
            <person name="Shi H."/>
            <person name="Pan Z."/>
            <person name="Liu X."/>
        </authorList>
    </citation>
    <scope>NUCLEOTIDE SEQUENCE [LARGE SCALE GENOMIC DNA]</scope>
    <source>
        <strain evidence="1 2">FJAT-18043</strain>
    </source>
</reference>
<evidence type="ECO:0000313" key="2">
    <source>
        <dbReference type="Proteomes" id="UP000050996"/>
    </source>
</evidence>
<comment type="caution">
    <text evidence="1">The sequence shown here is derived from an EMBL/GenBank/DDBJ whole genome shotgun (WGS) entry which is preliminary data.</text>
</comment>
<name>A0A0Q3SL15_9BACI</name>
<protein>
    <recommendedName>
        <fullName evidence="3">NERD domain-containing protein</fullName>
    </recommendedName>
</protein>
<dbReference type="EMBL" id="LJIX01000006">
    <property type="protein sequence ID" value="KQL20364.1"/>
    <property type="molecule type" value="Genomic_DNA"/>
</dbReference>
<evidence type="ECO:0000313" key="1">
    <source>
        <dbReference type="EMBL" id="KQL20364.1"/>
    </source>
</evidence>
<sequence length="146" mass="16999">MRPQEIVEKIVKISKQFMKEQLSSYELKKVIKTLINRHVPESFDALAYFKIPETDVITGVQCKECEVFGMERIHGTWYCPSCKAKNKDAHIQAINDYFLIINTTITNKKLCEFLHLTSPYIASRLLTKMNLPFTGTKKGRVYKQKH</sequence>
<dbReference type="PATRIC" id="fig|1637975.4.peg.3633"/>
<organism evidence="1 2">
    <name type="scientific">Cytobacillus solani</name>
    <dbReference type="NCBI Taxonomy" id="1637975"/>
    <lineage>
        <taxon>Bacteria</taxon>
        <taxon>Bacillati</taxon>
        <taxon>Bacillota</taxon>
        <taxon>Bacilli</taxon>
        <taxon>Bacillales</taxon>
        <taxon>Bacillaceae</taxon>
        <taxon>Cytobacillus</taxon>
    </lineage>
</organism>
<dbReference type="AlphaFoldDB" id="A0A0Q3SL15"/>
<accession>A0A0Q3SL15</accession>
<evidence type="ECO:0008006" key="3">
    <source>
        <dbReference type="Google" id="ProtNLM"/>
    </source>
</evidence>
<keyword evidence="2" id="KW-1185">Reference proteome</keyword>
<proteinExistence type="predicted"/>
<dbReference type="Proteomes" id="UP000050996">
    <property type="component" value="Unassembled WGS sequence"/>
</dbReference>
<gene>
    <name evidence="1" type="ORF">AN957_18420</name>
</gene>
<dbReference type="STRING" id="1637975.AN957_18420"/>